<dbReference type="InterPro" id="IPR002172">
    <property type="entry name" value="LDrepeatLR_classA_rpt"/>
</dbReference>
<proteinExistence type="predicted"/>
<evidence type="ECO:0000313" key="4">
    <source>
        <dbReference type="EMBL" id="CAI8056693.1"/>
    </source>
</evidence>
<dbReference type="EMBL" id="CASHTH010004388">
    <property type="protein sequence ID" value="CAI8056693.1"/>
    <property type="molecule type" value="Genomic_DNA"/>
</dbReference>
<protein>
    <submittedName>
        <fullName evidence="4">Uncharacterized protein</fullName>
    </submittedName>
</protein>
<sequence>MVLACTSGGMRLLFLIPLFLQVSTVKGSHCYSDEFECYRTDRCIYYTNVCDGYYDYGSFDYSDEDNCDICSYSEYECSNGYCILNPEM</sequence>
<comment type="caution">
    <text evidence="4">The sequence shown here is derived from an EMBL/GenBank/DDBJ whole genome shotgun (WGS) entry which is preliminary data.</text>
</comment>
<name>A0AA35XFA8_GEOBA</name>
<dbReference type="InterPro" id="IPR036055">
    <property type="entry name" value="LDL_receptor-like_sf"/>
</dbReference>
<accession>A0AA35XFA8</accession>
<organism evidence="4 5">
    <name type="scientific">Geodia barretti</name>
    <name type="common">Barrett's horny sponge</name>
    <dbReference type="NCBI Taxonomy" id="519541"/>
    <lineage>
        <taxon>Eukaryota</taxon>
        <taxon>Metazoa</taxon>
        <taxon>Porifera</taxon>
        <taxon>Demospongiae</taxon>
        <taxon>Heteroscleromorpha</taxon>
        <taxon>Tetractinellida</taxon>
        <taxon>Astrophorina</taxon>
        <taxon>Geodiidae</taxon>
        <taxon>Geodia</taxon>
    </lineage>
</organism>
<evidence type="ECO:0000256" key="2">
    <source>
        <dbReference type="PROSITE-ProRule" id="PRU00124"/>
    </source>
</evidence>
<keyword evidence="3" id="KW-0732">Signal</keyword>
<dbReference type="Pfam" id="PF00057">
    <property type="entry name" value="Ldl_recept_a"/>
    <property type="match status" value="1"/>
</dbReference>
<feature type="signal peptide" evidence="3">
    <location>
        <begin position="1"/>
        <end position="27"/>
    </location>
</feature>
<evidence type="ECO:0000256" key="1">
    <source>
        <dbReference type="ARBA" id="ARBA00023157"/>
    </source>
</evidence>
<evidence type="ECO:0000256" key="3">
    <source>
        <dbReference type="SAM" id="SignalP"/>
    </source>
</evidence>
<keyword evidence="1" id="KW-1015">Disulfide bond</keyword>
<keyword evidence="5" id="KW-1185">Reference proteome</keyword>
<gene>
    <name evidence="4" type="ORF">GBAR_LOCUS30889</name>
</gene>
<dbReference type="Gene3D" id="4.10.400.10">
    <property type="entry name" value="Low-density Lipoprotein Receptor"/>
    <property type="match status" value="1"/>
</dbReference>
<dbReference type="PROSITE" id="PS50068">
    <property type="entry name" value="LDLRA_2"/>
    <property type="match status" value="1"/>
</dbReference>
<dbReference type="Proteomes" id="UP001174909">
    <property type="component" value="Unassembled WGS sequence"/>
</dbReference>
<dbReference type="AlphaFoldDB" id="A0AA35XFA8"/>
<reference evidence="4" key="1">
    <citation type="submission" date="2023-03" db="EMBL/GenBank/DDBJ databases">
        <authorList>
            <person name="Steffen K."/>
            <person name="Cardenas P."/>
        </authorList>
    </citation>
    <scope>NUCLEOTIDE SEQUENCE</scope>
</reference>
<feature type="chain" id="PRO_5041422283" evidence="3">
    <location>
        <begin position="28"/>
        <end position="88"/>
    </location>
</feature>
<comment type="caution">
    <text evidence="2">Lacks conserved residue(s) required for the propagation of feature annotation.</text>
</comment>
<evidence type="ECO:0000313" key="5">
    <source>
        <dbReference type="Proteomes" id="UP001174909"/>
    </source>
</evidence>